<dbReference type="InterPro" id="IPR020103">
    <property type="entry name" value="PsdUridine_synth_cat_dom_sf"/>
</dbReference>
<dbReference type="SUPFAM" id="SSF55174">
    <property type="entry name" value="Alpha-L RNA-binding motif"/>
    <property type="match status" value="1"/>
</dbReference>
<dbReference type="PROSITE" id="PS50889">
    <property type="entry name" value="S4"/>
    <property type="match status" value="1"/>
</dbReference>
<keyword evidence="1" id="KW-0694">RNA-binding</keyword>
<organism evidence="2 3">
    <name type="scientific">Arenimonas caeni</name>
    <dbReference type="NCBI Taxonomy" id="2058085"/>
    <lineage>
        <taxon>Bacteria</taxon>
        <taxon>Pseudomonadati</taxon>
        <taxon>Pseudomonadota</taxon>
        <taxon>Gammaproteobacteria</taxon>
        <taxon>Lysobacterales</taxon>
        <taxon>Lysobacteraceae</taxon>
        <taxon>Arenimonas</taxon>
    </lineage>
</organism>
<dbReference type="SUPFAM" id="SSF55120">
    <property type="entry name" value="Pseudouridine synthase"/>
    <property type="match status" value="1"/>
</dbReference>
<dbReference type="PANTHER" id="PTHR47683">
    <property type="entry name" value="PSEUDOURIDINE SYNTHASE FAMILY PROTEIN-RELATED"/>
    <property type="match status" value="1"/>
</dbReference>
<dbReference type="RefSeq" id="WP_106989483.1">
    <property type="nucleotide sequence ID" value="NZ_KZ679085.1"/>
</dbReference>
<dbReference type="GO" id="GO:0001522">
    <property type="term" value="P:pseudouridine synthesis"/>
    <property type="evidence" value="ECO:0007669"/>
    <property type="project" value="InterPro"/>
</dbReference>
<dbReference type="PANTHER" id="PTHR47683:SF2">
    <property type="entry name" value="RNA-BINDING S4 DOMAIN-CONTAINING PROTEIN"/>
    <property type="match status" value="1"/>
</dbReference>
<evidence type="ECO:0000313" key="3">
    <source>
        <dbReference type="Proteomes" id="UP000241736"/>
    </source>
</evidence>
<dbReference type="Gene3D" id="3.30.2350.10">
    <property type="entry name" value="Pseudouridine synthase"/>
    <property type="match status" value="1"/>
</dbReference>
<dbReference type="CDD" id="cd02555">
    <property type="entry name" value="PSSA_1"/>
    <property type="match status" value="1"/>
</dbReference>
<sequence>MTEAVRLARRVIELTGCSRSEAELYVQGGWVTVDGVVVEAPQHPVTDEVVALLPGARPEPAEPATLLLHKPAGFDMASGPEAALALLAPENRWPDDGSGWRLLRRYFHRLAPAMAIDPEASGLVIYSQDGRVLRKLAEDGNKLEQEWLVDVEGELAPYGWNRLVSGTKFDGWPVAPFKVSWQSEQRLRFAIKGVRPGLLQHLCAEVGLKATAMRRLRLGRIGLSKMPAGQWRYLPVSERF</sequence>
<protein>
    <submittedName>
        <fullName evidence="2">RNA-binding protein</fullName>
    </submittedName>
</protein>
<keyword evidence="3" id="KW-1185">Reference proteome</keyword>
<accession>A0A2P6MAT6</accession>
<dbReference type="Proteomes" id="UP000241736">
    <property type="component" value="Unassembled WGS sequence"/>
</dbReference>
<dbReference type="InterPro" id="IPR050343">
    <property type="entry name" value="RsuA_PseudoU_synthase"/>
</dbReference>
<dbReference type="Gene3D" id="3.10.290.10">
    <property type="entry name" value="RNA-binding S4 domain"/>
    <property type="match status" value="1"/>
</dbReference>
<gene>
    <name evidence="2" type="ORF">C6N40_02715</name>
</gene>
<evidence type="ECO:0000256" key="1">
    <source>
        <dbReference type="PROSITE-ProRule" id="PRU00182"/>
    </source>
</evidence>
<proteinExistence type="predicted"/>
<dbReference type="GO" id="GO:0003723">
    <property type="term" value="F:RNA binding"/>
    <property type="evidence" value="ECO:0007669"/>
    <property type="project" value="UniProtKB-KW"/>
</dbReference>
<name>A0A2P6MAT6_9GAMM</name>
<dbReference type="InterPro" id="IPR036986">
    <property type="entry name" value="S4_RNA-bd_sf"/>
</dbReference>
<dbReference type="CDD" id="cd00165">
    <property type="entry name" value="S4"/>
    <property type="match status" value="1"/>
</dbReference>
<dbReference type="EMBL" id="PVLF01000003">
    <property type="protein sequence ID" value="PRH83097.1"/>
    <property type="molecule type" value="Genomic_DNA"/>
</dbReference>
<dbReference type="GO" id="GO:0009982">
    <property type="term" value="F:pseudouridine synthase activity"/>
    <property type="evidence" value="ECO:0007669"/>
    <property type="project" value="InterPro"/>
</dbReference>
<dbReference type="GO" id="GO:0006396">
    <property type="term" value="P:RNA processing"/>
    <property type="evidence" value="ECO:0007669"/>
    <property type="project" value="UniProtKB-ARBA"/>
</dbReference>
<comment type="caution">
    <text evidence="2">The sequence shown here is derived from an EMBL/GenBank/DDBJ whole genome shotgun (WGS) entry which is preliminary data.</text>
</comment>
<dbReference type="OrthoDB" id="9807213at2"/>
<dbReference type="GO" id="GO:0140098">
    <property type="term" value="F:catalytic activity, acting on RNA"/>
    <property type="evidence" value="ECO:0007669"/>
    <property type="project" value="UniProtKB-ARBA"/>
</dbReference>
<dbReference type="AlphaFoldDB" id="A0A2P6MAT6"/>
<reference evidence="2 3" key="1">
    <citation type="submission" date="2018-03" db="EMBL/GenBank/DDBJ databases">
        <title>Arenimonas caeni sp. nov., isolated from activated sludge.</title>
        <authorList>
            <person name="Liu H."/>
        </authorList>
    </citation>
    <scope>NUCLEOTIDE SEQUENCE [LARGE SCALE GENOMIC DNA]</scope>
    <source>
        <strain evidence="3">z29</strain>
    </source>
</reference>
<evidence type="ECO:0000313" key="2">
    <source>
        <dbReference type="EMBL" id="PRH83097.1"/>
    </source>
</evidence>